<reference evidence="2" key="1">
    <citation type="submission" date="2023-05" db="EMBL/GenBank/DDBJ databases">
        <title>Comparative genomics of Bacillaceae isolates and their secondary metabolite potential.</title>
        <authorList>
            <person name="Song L."/>
            <person name="Nielsen L.J."/>
            <person name="Mohite O."/>
            <person name="Xu X."/>
            <person name="Weber T."/>
            <person name="Kovacs A.T."/>
        </authorList>
    </citation>
    <scope>NUCLEOTIDE SEQUENCE</scope>
    <source>
        <strain evidence="2">LY1</strain>
    </source>
</reference>
<organism evidence="2 3">
    <name type="scientific">Lysinibacillus pakistanensis</name>
    <dbReference type="NCBI Taxonomy" id="759811"/>
    <lineage>
        <taxon>Bacteria</taxon>
        <taxon>Bacillati</taxon>
        <taxon>Bacillota</taxon>
        <taxon>Bacilli</taxon>
        <taxon>Bacillales</taxon>
        <taxon>Bacillaceae</taxon>
        <taxon>Lysinibacillus</taxon>
    </lineage>
</organism>
<dbReference type="RefSeq" id="WP_283870319.1">
    <property type="nucleotide sequence ID" value="NZ_CP126101.1"/>
</dbReference>
<dbReference type="InterPro" id="IPR036291">
    <property type="entry name" value="NAD(P)-bd_dom_sf"/>
</dbReference>
<dbReference type="AlphaFoldDB" id="A0AAX3WXV4"/>
<dbReference type="InterPro" id="IPR005097">
    <property type="entry name" value="Sacchrp_dh_NADP-bd"/>
</dbReference>
<feature type="domain" description="Saccharopine dehydrogenase NADP binding" evidence="1">
    <location>
        <begin position="6"/>
        <end position="124"/>
    </location>
</feature>
<dbReference type="EMBL" id="CP126101">
    <property type="protein sequence ID" value="WHY51823.1"/>
    <property type="molecule type" value="Genomic_DNA"/>
</dbReference>
<dbReference type="Proteomes" id="UP001178322">
    <property type="component" value="Chromosome"/>
</dbReference>
<evidence type="ECO:0000259" key="1">
    <source>
        <dbReference type="Pfam" id="PF03435"/>
    </source>
</evidence>
<gene>
    <name evidence="2" type="ORF">QNH24_00865</name>
</gene>
<dbReference type="Gene3D" id="3.40.50.720">
    <property type="entry name" value="NAD(P)-binding Rossmann-like Domain"/>
    <property type="match status" value="1"/>
</dbReference>
<evidence type="ECO:0000313" key="3">
    <source>
        <dbReference type="Proteomes" id="UP001178322"/>
    </source>
</evidence>
<proteinExistence type="predicted"/>
<accession>A0AAX3WXV4</accession>
<dbReference type="SUPFAM" id="SSF51735">
    <property type="entry name" value="NAD(P)-binding Rossmann-fold domains"/>
    <property type="match status" value="1"/>
</dbReference>
<sequence>MNKKNILIVGGYGEVGGKIAKLLLRSYPNRIVIAGRNIEKAKLFCARCNHLATPIQMDVSKTVNPQQLEGVALVIMCLEQQDTAFTQLCLREGIMYIDITASYAFLKKLEDLHPIAEQHHSTIVYSVGMAPGLTNLMAMHAAQQLTTIDQLHISILLGAGDTHGTAAVLWILDQLNQPYHLNYQHKRQTITNFTNRRVVQFKGVGKRSLYQFNFSDQHTLTKHFSTSQIVTRMGFDVESLNRFVSFLQKSRLSYMLKLDKVQKLLASAIQKIKIGSDVCGIKVEAIGRDQFEERAVAITFLEHDESMVTAKIAATIATELLEHHHPAGAYHIEELFTIETIKKHFTFSSLIEEFS</sequence>
<name>A0AAX3WXV4_9BACI</name>
<dbReference type="PANTHER" id="PTHR43796">
    <property type="entry name" value="CARBOXYNORSPERMIDINE SYNTHASE"/>
    <property type="match status" value="1"/>
</dbReference>
<dbReference type="PANTHER" id="PTHR43796:SF2">
    <property type="entry name" value="CARBOXYNORSPERMIDINE SYNTHASE"/>
    <property type="match status" value="1"/>
</dbReference>
<protein>
    <submittedName>
        <fullName evidence="2">Saccharopine dehydrogenase NADP-binding domain-containing protein</fullName>
    </submittedName>
</protein>
<dbReference type="Gene3D" id="3.30.360.10">
    <property type="entry name" value="Dihydrodipicolinate Reductase, domain 2"/>
    <property type="match status" value="1"/>
</dbReference>
<dbReference type="Pfam" id="PF03435">
    <property type="entry name" value="Sacchrp_dh_NADP"/>
    <property type="match status" value="1"/>
</dbReference>
<evidence type="ECO:0000313" key="2">
    <source>
        <dbReference type="EMBL" id="WHY51823.1"/>
    </source>
</evidence>